<evidence type="ECO:0000313" key="2">
    <source>
        <dbReference type="Proteomes" id="UP000006138"/>
    </source>
</evidence>
<organism evidence="1 2">
    <name type="scientific">Amycolatopsis mediterranei (strain S699)</name>
    <name type="common">Nocardia mediterranei</name>
    <dbReference type="NCBI Taxonomy" id="713604"/>
    <lineage>
        <taxon>Bacteria</taxon>
        <taxon>Bacillati</taxon>
        <taxon>Actinomycetota</taxon>
        <taxon>Actinomycetes</taxon>
        <taxon>Pseudonocardiales</taxon>
        <taxon>Pseudonocardiaceae</taxon>
        <taxon>Amycolatopsis</taxon>
    </lineage>
</organism>
<dbReference type="Proteomes" id="UP000006138">
    <property type="component" value="Chromosome"/>
</dbReference>
<keyword evidence="2" id="KW-1185">Reference proteome</keyword>
<reference evidence="1 2" key="1">
    <citation type="journal article" date="2011" name="J. Bacteriol.">
        <title>Whole genome sequence of the rifamycin B-producing strain Amycolatopsis mediterranei S699.</title>
        <authorList>
            <person name="Verma M."/>
            <person name="Kaur J."/>
            <person name="Kumar M."/>
            <person name="Kumari K."/>
            <person name="Saxena A."/>
            <person name="Anand S."/>
            <person name="Nigam A."/>
            <person name="Ravi V."/>
            <person name="Raghuvanshi S."/>
            <person name="Khurana P."/>
            <person name="Tyagi A.K."/>
            <person name="Khurana J.P."/>
            <person name="Lal R."/>
        </authorList>
    </citation>
    <scope>NUCLEOTIDE SEQUENCE [LARGE SCALE GENOMIC DNA]</scope>
    <source>
        <strain evidence="1 2">S699</strain>
    </source>
</reference>
<evidence type="ECO:0000313" key="1">
    <source>
        <dbReference type="EMBL" id="AEK44453.1"/>
    </source>
</evidence>
<dbReference type="KEGG" id="amn:RAM_29890"/>
<gene>
    <name evidence="1" type="ordered locus">RAM_29890</name>
</gene>
<name>A0A9R0P196_AMYMS</name>
<accession>A0A9R0P196</accession>
<sequence length="66" mass="6834">MGTGVGLGAVVATVREVVAGASGSGAMATCRPGELSEVTAMITRLPMTTRPPQRADTHRIRRPARC</sequence>
<proteinExistence type="predicted"/>
<protein>
    <submittedName>
        <fullName evidence="1">Uncharacterized protein</fullName>
    </submittedName>
</protein>
<dbReference type="AlphaFoldDB" id="A0A9R0P196"/>
<dbReference type="EMBL" id="CP002896">
    <property type="protein sequence ID" value="AEK44453.1"/>
    <property type="molecule type" value="Genomic_DNA"/>
</dbReference>